<dbReference type="EMBL" id="KQ992595">
    <property type="protein sequence ID" value="KZV49980.1"/>
    <property type="molecule type" value="Genomic_DNA"/>
</dbReference>
<evidence type="ECO:0000256" key="1">
    <source>
        <dbReference type="SAM" id="MobiDB-lite"/>
    </source>
</evidence>
<evidence type="ECO:0000313" key="3">
    <source>
        <dbReference type="Proteomes" id="UP000250235"/>
    </source>
</evidence>
<dbReference type="AlphaFoldDB" id="A0A2Z7CSB7"/>
<name>A0A2Z7CSB7_9LAMI</name>
<keyword evidence="3" id="KW-1185">Reference proteome</keyword>
<evidence type="ECO:0000313" key="2">
    <source>
        <dbReference type="EMBL" id="KZV49980.1"/>
    </source>
</evidence>
<dbReference type="Proteomes" id="UP000250235">
    <property type="component" value="Unassembled WGS sequence"/>
</dbReference>
<feature type="region of interest" description="Disordered" evidence="1">
    <location>
        <begin position="99"/>
        <end position="125"/>
    </location>
</feature>
<reference evidence="2 3" key="1">
    <citation type="journal article" date="2015" name="Proc. Natl. Acad. Sci. U.S.A.">
        <title>The resurrection genome of Boea hygrometrica: A blueprint for survival of dehydration.</title>
        <authorList>
            <person name="Xiao L."/>
            <person name="Yang G."/>
            <person name="Zhang L."/>
            <person name="Yang X."/>
            <person name="Zhao S."/>
            <person name="Ji Z."/>
            <person name="Zhou Q."/>
            <person name="Hu M."/>
            <person name="Wang Y."/>
            <person name="Chen M."/>
            <person name="Xu Y."/>
            <person name="Jin H."/>
            <person name="Xiao X."/>
            <person name="Hu G."/>
            <person name="Bao F."/>
            <person name="Hu Y."/>
            <person name="Wan P."/>
            <person name="Li L."/>
            <person name="Deng X."/>
            <person name="Kuang T."/>
            <person name="Xiang C."/>
            <person name="Zhu J.K."/>
            <person name="Oliver M.J."/>
            <person name="He Y."/>
        </authorList>
    </citation>
    <scope>NUCLEOTIDE SEQUENCE [LARGE SCALE GENOMIC DNA]</scope>
    <source>
        <strain evidence="3">cv. XS01</strain>
    </source>
</reference>
<organism evidence="2 3">
    <name type="scientific">Dorcoceras hygrometricum</name>
    <dbReference type="NCBI Taxonomy" id="472368"/>
    <lineage>
        <taxon>Eukaryota</taxon>
        <taxon>Viridiplantae</taxon>
        <taxon>Streptophyta</taxon>
        <taxon>Embryophyta</taxon>
        <taxon>Tracheophyta</taxon>
        <taxon>Spermatophyta</taxon>
        <taxon>Magnoliopsida</taxon>
        <taxon>eudicotyledons</taxon>
        <taxon>Gunneridae</taxon>
        <taxon>Pentapetalae</taxon>
        <taxon>asterids</taxon>
        <taxon>lamiids</taxon>
        <taxon>Lamiales</taxon>
        <taxon>Gesneriaceae</taxon>
        <taxon>Didymocarpoideae</taxon>
        <taxon>Trichosporeae</taxon>
        <taxon>Loxocarpinae</taxon>
        <taxon>Dorcoceras</taxon>
    </lineage>
</organism>
<gene>
    <name evidence="2" type="ORF">F511_35128</name>
</gene>
<proteinExistence type="predicted"/>
<sequence>MTTQRYTLLLNSLITTRSSRLLTSLPSDSTPTSPQRHLPKLRVKATVKVNDRQTVTPRNPERLDPTSFTGKLALQRLAVEFSESRPRLESRLLRQSALDDLTNLSRTNSPPRSGRNKSDGKNGGRRVARRRALFYSCSPYWGLTPCPSGAWFVSLFVLFSGNPDFTDGLGLTQLVVPQEVVEYPSSV</sequence>
<feature type="compositionally biased region" description="Polar residues" evidence="1">
    <location>
        <begin position="102"/>
        <end position="111"/>
    </location>
</feature>
<accession>A0A2Z7CSB7</accession>
<protein>
    <submittedName>
        <fullName evidence="2">Uncharacterized protein</fullName>
    </submittedName>
</protein>